<reference evidence="3 4" key="1">
    <citation type="journal article" date="2019" name="Int. J. Syst. Evol. Microbiol.">
        <title>The Global Catalogue of Microorganisms (GCM) 10K type strain sequencing project: providing services to taxonomists for standard genome sequencing and annotation.</title>
        <authorList>
            <consortium name="The Broad Institute Genomics Platform"/>
            <consortium name="The Broad Institute Genome Sequencing Center for Infectious Disease"/>
            <person name="Wu L."/>
            <person name="Ma J."/>
        </authorList>
    </citation>
    <scope>NUCLEOTIDE SEQUENCE [LARGE SCALE GENOMIC DNA]</scope>
    <source>
        <strain evidence="3 4">GX26</strain>
    </source>
</reference>
<dbReference type="Pfam" id="PF23981">
    <property type="entry name" value="DUF7305"/>
    <property type="match status" value="1"/>
</dbReference>
<organism evidence="3 4">
    <name type="scientific">Halorubellus litoreus</name>
    <dbReference type="NCBI Taxonomy" id="755308"/>
    <lineage>
        <taxon>Archaea</taxon>
        <taxon>Methanobacteriati</taxon>
        <taxon>Methanobacteriota</taxon>
        <taxon>Stenosarchaea group</taxon>
        <taxon>Halobacteria</taxon>
        <taxon>Halobacteriales</taxon>
        <taxon>Halorubellaceae</taxon>
        <taxon>Halorubellus</taxon>
    </lineage>
</organism>
<proteinExistence type="predicted"/>
<evidence type="ECO:0000259" key="2">
    <source>
        <dbReference type="Pfam" id="PF23981"/>
    </source>
</evidence>
<dbReference type="RefSeq" id="WP_336350790.1">
    <property type="nucleotide sequence ID" value="NZ_JBHSXN010000002.1"/>
</dbReference>
<feature type="domain" description="DUF7305" evidence="2">
    <location>
        <begin position="271"/>
        <end position="483"/>
    </location>
</feature>
<dbReference type="Proteomes" id="UP001596395">
    <property type="component" value="Unassembled WGS sequence"/>
</dbReference>
<accession>A0ABD5VEH8</accession>
<protein>
    <recommendedName>
        <fullName evidence="2">DUF7305 domain-containing protein</fullName>
    </recommendedName>
</protein>
<feature type="region of interest" description="Disordered" evidence="1">
    <location>
        <begin position="252"/>
        <end position="271"/>
    </location>
</feature>
<dbReference type="InterPro" id="IPR055729">
    <property type="entry name" value="DUF7305"/>
</dbReference>
<dbReference type="AlphaFoldDB" id="A0ABD5VEH8"/>
<sequence>MMGFVAAASVSLFVVGTATVDQTRDTAQENQVENTFRQFNKDVSSVAFGRQKYRSMEFDIQDQTAAFRQENTGQIRVVVDGTEIVNKQVGSLVYEKSGETIAYQAGGVWRGTGEESRMVSRPPVEYQNGSLTFPIPALDGDESVQAGQVDINKMKTESPINNVGFVEGKLVTLYITSKYYQGWAQYFRTQTNDVAVEVDHSPAGDVGTVKVKLGKPVANGDFEDGVMATGGDDGDISMGNGDPGINGPVAATGDIDDPGNDISGTKTPNKESDLYELDEAIDRKVDEVSSDGSVITVNPESGGASLGGGNTYYDPNGFSLSDSGDDIVVDLSSGNVTLVVDGDMELTDGDIKVKNAGGTDYAFRIYSTGDFGMKNAFAGDYRDETSGHSASSAQHFQVYGTSEMLVGLQGGSTRFVGTIYAPRNEPALEDDEGNHALPSSEDDCEGWDVCVYKGSSAVKGAIVAGPTKFEQSAGMTYDTSLTDIQPTLELDDGVLPPPITFLKVSVHTVGVNNSGAGNLAPAGGLGASASVASPPTTATGFATVTAPSGVVAAPAVRAETGFDR</sequence>
<keyword evidence="4" id="KW-1185">Reference proteome</keyword>
<evidence type="ECO:0000256" key="1">
    <source>
        <dbReference type="SAM" id="MobiDB-lite"/>
    </source>
</evidence>
<dbReference type="InterPro" id="IPR055713">
    <property type="entry name" value="DUF7289"/>
</dbReference>
<dbReference type="EMBL" id="JBHSXN010000002">
    <property type="protein sequence ID" value="MFC6953839.1"/>
    <property type="molecule type" value="Genomic_DNA"/>
</dbReference>
<dbReference type="Pfam" id="PF23960">
    <property type="entry name" value="DUF7289"/>
    <property type="match status" value="1"/>
</dbReference>
<evidence type="ECO:0000313" key="3">
    <source>
        <dbReference type="EMBL" id="MFC6953839.1"/>
    </source>
</evidence>
<evidence type="ECO:0000313" key="4">
    <source>
        <dbReference type="Proteomes" id="UP001596395"/>
    </source>
</evidence>
<comment type="caution">
    <text evidence="3">The sequence shown here is derived from an EMBL/GenBank/DDBJ whole genome shotgun (WGS) entry which is preliminary data.</text>
</comment>
<gene>
    <name evidence="3" type="ORF">ACFQGB_13285</name>
</gene>
<name>A0ABD5VEH8_9EURY</name>